<gene>
    <name evidence="2" type="ORF">BDN71DRAFT_1432616</name>
</gene>
<keyword evidence="1" id="KW-1133">Transmembrane helix</keyword>
<keyword evidence="1" id="KW-0472">Membrane</keyword>
<protein>
    <submittedName>
        <fullName evidence="2">Uncharacterized protein</fullName>
    </submittedName>
</protein>
<dbReference type="EMBL" id="MU154588">
    <property type="protein sequence ID" value="KAF9493265.1"/>
    <property type="molecule type" value="Genomic_DNA"/>
</dbReference>
<dbReference type="AlphaFoldDB" id="A0A9P5ZT44"/>
<reference evidence="2" key="1">
    <citation type="submission" date="2020-11" db="EMBL/GenBank/DDBJ databases">
        <authorList>
            <consortium name="DOE Joint Genome Institute"/>
            <person name="Ahrendt S."/>
            <person name="Riley R."/>
            <person name="Andreopoulos W."/>
            <person name="Labutti K."/>
            <person name="Pangilinan J."/>
            <person name="Ruiz-Duenas F.J."/>
            <person name="Barrasa J.M."/>
            <person name="Sanchez-Garcia M."/>
            <person name="Camarero S."/>
            <person name="Miyauchi S."/>
            <person name="Serrano A."/>
            <person name="Linde D."/>
            <person name="Babiker R."/>
            <person name="Drula E."/>
            <person name="Ayuso-Fernandez I."/>
            <person name="Pacheco R."/>
            <person name="Padilla G."/>
            <person name="Ferreira P."/>
            <person name="Barriuso J."/>
            <person name="Kellner H."/>
            <person name="Castanera R."/>
            <person name="Alfaro M."/>
            <person name="Ramirez L."/>
            <person name="Pisabarro A.G."/>
            <person name="Kuo A."/>
            <person name="Tritt A."/>
            <person name="Lipzen A."/>
            <person name="He G."/>
            <person name="Yan M."/>
            <person name="Ng V."/>
            <person name="Cullen D."/>
            <person name="Martin F."/>
            <person name="Rosso M.-N."/>
            <person name="Henrissat B."/>
            <person name="Hibbett D."/>
            <person name="Martinez A.T."/>
            <person name="Grigoriev I.V."/>
        </authorList>
    </citation>
    <scope>NUCLEOTIDE SEQUENCE</scope>
    <source>
        <strain evidence="2">ATCC 90797</strain>
    </source>
</reference>
<evidence type="ECO:0000313" key="3">
    <source>
        <dbReference type="Proteomes" id="UP000807025"/>
    </source>
</evidence>
<keyword evidence="3" id="KW-1185">Reference proteome</keyword>
<keyword evidence="1" id="KW-0812">Transmembrane</keyword>
<name>A0A9P5ZT44_PLEER</name>
<evidence type="ECO:0000256" key="1">
    <source>
        <dbReference type="SAM" id="Phobius"/>
    </source>
</evidence>
<dbReference type="Proteomes" id="UP000807025">
    <property type="component" value="Unassembled WGS sequence"/>
</dbReference>
<comment type="caution">
    <text evidence="2">The sequence shown here is derived from an EMBL/GenBank/DDBJ whole genome shotgun (WGS) entry which is preliminary data.</text>
</comment>
<accession>A0A9P5ZT44</accession>
<organism evidence="2 3">
    <name type="scientific">Pleurotus eryngii</name>
    <name type="common">Boletus of the steppes</name>
    <dbReference type="NCBI Taxonomy" id="5323"/>
    <lineage>
        <taxon>Eukaryota</taxon>
        <taxon>Fungi</taxon>
        <taxon>Dikarya</taxon>
        <taxon>Basidiomycota</taxon>
        <taxon>Agaricomycotina</taxon>
        <taxon>Agaricomycetes</taxon>
        <taxon>Agaricomycetidae</taxon>
        <taxon>Agaricales</taxon>
        <taxon>Pleurotineae</taxon>
        <taxon>Pleurotaceae</taxon>
        <taxon>Pleurotus</taxon>
    </lineage>
</organism>
<feature type="transmembrane region" description="Helical" evidence="1">
    <location>
        <begin position="79"/>
        <end position="100"/>
    </location>
</feature>
<sequence>MFKALVSYYIAVRASHLLLLRGKKDLIVNPMAPMVPLLKILLDLPVHGKPEVKEKFGKTVNTLVGRSGAILTKKVKNNLLTVMLILSILLLTVQIGKMVVEHCCFILSHKMMDDNNDDDVDIGKEWKVFSVIYASIPEEHYVFLPTILLTLSNDEEATTTISSAASSIAQILSFVALFPNMFTQAAVKLDPGA</sequence>
<proteinExistence type="predicted"/>
<evidence type="ECO:0000313" key="2">
    <source>
        <dbReference type="EMBL" id="KAF9493265.1"/>
    </source>
</evidence>